<evidence type="ECO:0000256" key="2">
    <source>
        <dbReference type="ARBA" id="ARBA00023002"/>
    </source>
</evidence>
<evidence type="ECO:0000313" key="6">
    <source>
        <dbReference type="Proteomes" id="UP001303889"/>
    </source>
</evidence>
<dbReference type="PANTHER" id="PTHR13878:SF91">
    <property type="entry name" value="FAD BINDING DOMAIN PROTEIN (AFU_ORTHOLOGUE AFUA_6G12070)-RELATED"/>
    <property type="match status" value="1"/>
</dbReference>
<sequence>MARVSLKLPLLLAATVCPLSRGQTIVGQDGQVMGANTATVAPAAKPGTLQLTDAGLANLTAHKLSGIELFGFGDAASLSARLNPIPVGSCKAFPGDAAWPSPATWAVFNLLTGGAQIKTVPIGAVCYPDSGVYGAQKCVNIIDKWSLSATQCAPTTQPQSCPPFYTGETCMPLNGNTSHCTLGGFPSYTVNVITIADIQLAVNLARNASLRLVVKYTGHDFLGKSCGAGALSVWTHHLKSLRFLPVVATPSYSSPTFKLGAGRYIAGGRHSPLSPRYGLGSEQVLSVDVVLPGGRFVTATETDHTDLFFALRGGGGSTFGVVTSVTVKAHPRTSFSGLTQAITTGPDTANPDEGIFWAALEAYRRRLPEFAAAGSYGYSMIFPRRPPGSRYTWTMHRGWSVWSNTTTRDALFAAVRSVIADGLALIQYNMDPAAPEGTPPSGANTHWRDALWFAIMGSVWGDGIGRDGAGAEADYGGVDGAAEGFGPGAYPNEGDVMGPGFGGNYERLRWRVQGQEEWLTLQTGRLCKVAE</sequence>
<reference evidence="5" key="1">
    <citation type="journal article" date="2023" name="Mol. Phylogenet. Evol.">
        <title>Genome-scale phylogeny and comparative genomics of the fungal order Sordariales.</title>
        <authorList>
            <person name="Hensen N."/>
            <person name="Bonometti L."/>
            <person name="Westerberg I."/>
            <person name="Brannstrom I.O."/>
            <person name="Guillou S."/>
            <person name="Cros-Aarteil S."/>
            <person name="Calhoun S."/>
            <person name="Haridas S."/>
            <person name="Kuo A."/>
            <person name="Mondo S."/>
            <person name="Pangilinan J."/>
            <person name="Riley R."/>
            <person name="LaButti K."/>
            <person name="Andreopoulos B."/>
            <person name="Lipzen A."/>
            <person name="Chen C."/>
            <person name="Yan M."/>
            <person name="Daum C."/>
            <person name="Ng V."/>
            <person name="Clum A."/>
            <person name="Steindorff A."/>
            <person name="Ohm R.A."/>
            <person name="Martin F."/>
            <person name="Silar P."/>
            <person name="Natvig D.O."/>
            <person name="Lalanne C."/>
            <person name="Gautier V."/>
            <person name="Ament-Velasquez S.L."/>
            <person name="Kruys A."/>
            <person name="Hutchinson M.I."/>
            <person name="Powell A.J."/>
            <person name="Barry K."/>
            <person name="Miller A.N."/>
            <person name="Grigoriev I.V."/>
            <person name="Debuchy R."/>
            <person name="Gladieux P."/>
            <person name="Hiltunen Thoren M."/>
            <person name="Johannesson H."/>
        </authorList>
    </citation>
    <scope>NUCLEOTIDE SEQUENCE</scope>
    <source>
        <strain evidence="5">CBS 103.79</strain>
    </source>
</reference>
<dbReference type="GO" id="GO:0016491">
    <property type="term" value="F:oxidoreductase activity"/>
    <property type="evidence" value="ECO:0007669"/>
    <property type="project" value="UniProtKB-KW"/>
</dbReference>
<gene>
    <name evidence="5" type="ORF">C8A05DRAFT_41940</name>
</gene>
<accession>A0AAN6RW09</accession>
<dbReference type="InterPro" id="IPR050432">
    <property type="entry name" value="FAD-linked_Oxidoreductases_BP"/>
</dbReference>
<dbReference type="PROSITE" id="PS51387">
    <property type="entry name" value="FAD_PCMH"/>
    <property type="match status" value="1"/>
</dbReference>
<dbReference type="InterPro" id="IPR036318">
    <property type="entry name" value="FAD-bd_PCMH-like_sf"/>
</dbReference>
<dbReference type="Gene3D" id="3.30.465.10">
    <property type="match status" value="2"/>
</dbReference>
<protein>
    <submittedName>
        <fullName evidence="5">6-hydroxy-D-nicotine oxidase</fullName>
    </submittedName>
</protein>
<name>A0AAN6RW09_9PEZI</name>
<dbReference type="AlphaFoldDB" id="A0AAN6RW09"/>
<dbReference type="Proteomes" id="UP001303889">
    <property type="component" value="Unassembled WGS sequence"/>
</dbReference>
<evidence type="ECO:0000256" key="3">
    <source>
        <dbReference type="SAM" id="SignalP"/>
    </source>
</evidence>
<organism evidence="5 6">
    <name type="scientific">Staphylotrichum tortipilum</name>
    <dbReference type="NCBI Taxonomy" id="2831512"/>
    <lineage>
        <taxon>Eukaryota</taxon>
        <taxon>Fungi</taxon>
        <taxon>Dikarya</taxon>
        <taxon>Ascomycota</taxon>
        <taxon>Pezizomycotina</taxon>
        <taxon>Sordariomycetes</taxon>
        <taxon>Sordariomycetidae</taxon>
        <taxon>Sordariales</taxon>
        <taxon>Chaetomiaceae</taxon>
        <taxon>Staphylotrichum</taxon>
    </lineage>
</organism>
<dbReference type="InterPro" id="IPR016166">
    <property type="entry name" value="FAD-bd_PCMH"/>
</dbReference>
<dbReference type="PANTHER" id="PTHR13878">
    <property type="entry name" value="GULONOLACTONE OXIDASE"/>
    <property type="match status" value="1"/>
</dbReference>
<evidence type="ECO:0000256" key="1">
    <source>
        <dbReference type="ARBA" id="ARBA00005466"/>
    </source>
</evidence>
<dbReference type="GO" id="GO:0071949">
    <property type="term" value="F:FAD binding"/>
    <property type="evidence" value="ECO:0007669"/>
    <property type="project" value="InterPro"/>
</dbReference>
<dbReference type="EMBL" id="MU855372">
    <property type="protein sequence ID" value="KAK3905075.1"/>
    <property type="molecule type" value="Genomic_DNA"/>
</dbReference>
<feature type="chain" id="PRO_5042968329" evidence="3">
    <location>
        <begin position="23"/>
        <end position="531"/>
    </location>
</feature>
<evidence type="ECO:0000259" key="4">
    <source>
        <dbReference type="PROSITE" id="PS51387"/>
    </source>
</evidence>
<comment type="caution">
    <text evidence="5">The sequence shown here is derived from an EMBL/GenBank/DDBJ whole genome shotgun (WGS) entry which is preliminary data.</text>
</comment>
<reference evidence="5" key="2">
    <citation type="submission" date="2023-05" db="EMBL/GenBank/DDBJ databases">
        <authorList>
            <consortium name="Lawrence Berkeley National Laboratory"/>
            <person name="Steindorff A."/>
            <person name="Hensen N."/>
            <person name="Bonometti L."/>
            <person name="Westerberg I."/>
            <person name="Brannstrom I.O."/>
            <person name="Guillou S."/>
            <person name="Cros-Aarteil S."/>
            <person name="Calhoun S."/>
            <person name="Haridas S."/>
            <person name="Kuo A."/>
            <person name="Mondo S."/>
            <person name="Pangilinan J."/>
            <person name="Riley R."/>
            <person name="Labutti K."/>
            <person name="Andreopoulos B."/>
            <person name="Lipzen A."/>
            <person name="Chen C."/>
            <person name="Yanf M."/>
            <person name="Daum C."/>
            <person name="Ng V."/>
            <person name="Clum A."/>
            <person name="Ohm R."/>
            <person name="Martin F."/>
            <person name="Silar P."/>
            <person name="Natvig D."/>
            <person name="Lalanne C."/>
            <person name="Gautier V."/>
            <person name="Ament-Velasquez S.L."/>
            <person name="Kruys A."/>
            <person name="Hutchinson M.I."/>
            <person name="Powell A.J."/>
            <person name="Barry K."/>
            <person name="Miller A.N."/>
            <person name="Grigoriev I.V."/>
            <person name="Debuchy R."/>
            <person name="Gladieux P."/>
            <person name="Thoren M.H."/>
            <person name="Johannesson H."/>
        </authorList>
    </citation>
    <scope>NUCLEOTIDE SEQUENCE</scope>
    <source>
        <strain evidence="5">CBS 103.79</strain>
    </source>
</reference>
<feature type="domain" description="FAD-binding PCMH-type" evidence="4">
    <location>
        <begin position="144"/>
        <end position="332"/>
    </location>
</feature>
<keyword evidence="2" id="KW-0560">Oxidoreductase</keyword>
<dbReference type="InterPro" id="IPR016169">
    <property type="entry name" value="FAD-bd_PCMH_sub2"/>
</dbReference>
<dbReference type="SUPFAM" id="SSF56176">
    <property type="entry name" value="FAD-binding/transporter-associated domain-like"/>
    <property type="match status" value="1"/>
</dbReference>
<evidence type="ECO:0000313" key="5">
    <source>
        <dbReference type="EMBL" id="KAK3905075.1"/>
    </source>
</evidence>
<proteinExistence type="inferred from homology"/>
<keyword evidence="3" id="KW-0732">Signal</keyword>
<feature type="signal peptide" evidence="3">
    <location>
        <begin position="1"/>
        <end position="22"/>
    </location>
</feature>
<keyword evidence="6" id="KW-1185">Reference proteome</keyword>
<comment type="similarity">
    <text evidence="1">Belongs to the oxygen-dependent FAD-linked oxidoreductase family.</text>
</comment>